<dbReference type="InterPro" id="IPR016828">
    <property type="entry name" value="Alpha-L-arabinofuranosidase"/>
</dbReference>
<evidence type="ECO:0000256" key="5">
    <source>
        <dbReference type="RuleBase" id="RU361187"/>
    </source>
</evidence>
<dbReference type="InterPro" id="IPR023296">
    <property type="entry name" value="Glyco_hydro_beta-prop_sf"/>
</dbReference>
<dbReference type="Pfam" id="PF04616">
    <property type="entry name" value="Glyco_hydro_43"/>
    <property type="match status" value="1"/>
</dbReference>
<dbReference type="GO" id="GO:0016787">
    <property type="term" value="F:hydrolase activity"/>
    <property type="evidence" value="ECO:0007669"/>
    <property type="project" value="UniProtKB-KW"/>
</dbReference>
<dbReference type="PANTHER" id="PTHR43817">
    <property type="entry name" value="GLYCOSYL HYDROLASE"/>
    <property type="match status" value="1"/>
</dbReference>
<dbReference type="PROSITE" id="PS51318">
    <property type="entry name" value="TAT"/>
    <property type="match status" value="1"/>
</dbReference>
<dbReference type="SUPFAM" id="SSF75005">
    <property type="entry name" value="Arabinanase/levansucrase/invertase"/>
    <property type="match status" value="1"/>
</dbReference>
<name>A0ABS5DP89_9PSEU</name>
<dbReference type="EMBL" id="JAGPXE010000017">
    <property type="protein sequence ID" value="MBQ0928120.1"/>
    <property type="molecule type" value="Genomic_DNA"/>
</dbReference>
<comment type="similarity">
    <text evidence="1 5">Belongs to the glycosyl hydrolase 43 family.</text>
</comment>
<keyword evidence="3 5" id="KW-0378">Hydrolase</keyword>
<dbReference type="Gene3D" id="2.115.10.20">
    <property type="entry name" value="Glycosyl hydrolase domain, family 43"/>
    <property type="match status" value="1"/>
</dbReference>
<keyword evidence="2" id="KW-0732">Signal</keyword>
<accession>A0ABS5DP89</accession>
<reference evidence="6 7" key="1">
    <citation type="submission" date="2021-04" db="EMBL/GenBank/DDBJ databases">
        <title>Whole-genome sequencing of Saccharopolyspora endophytica KCTC 19397.</title>
        <authorList>
            <person name="Ay H."/>
            <person name="Saygin H."/>
            <person name="Sahin N."/>
        </authorList>
    </citation>
    <scope>NUCLEOTIDE SEQUENCE [LARGE SCALE GENOMIC DNA]</scope>
    <source>
        <strain evidence="6 7">KCTC 19397</strain>
    </source>
</reference>
<dbReference type="PIRSF" id="PIRSF025414">
    <property type="entry name" value="Alpha-L-arabinofuranosidase"/>
    <property type="match status" value="1"/>
</dbReference>
<evidence type="ECO:0000256" key="3">
    <source>
        <dbReference type="ARBA" id="ARBA00022801"/>
    </source>
</evidence>
<protein>
    <submittedName>
        <fullName evidence="6">Glycoside hydrolase family 43 protein</fullName>
    </submittedName>
</protein>
<evidence type="ECO:0000256" key="2">
    <source>
        <dbReference type="ARBA" id="ARBA00022729"/>
    </source>
</evidence>
<dbReference type="PANTHER" id="PTHR43817:SF1">
    <property type="entry name" value="HYDROLASE, FAMILY 43, PUTATIVE (AFU_ORTHOLOGUE AFUA_3G01660)-RELATED"/>
    <property type="match status" value="1"/>
</dbReference>
<dbReference type="InterPro" id="IPR006710">
    <property type="entry name" value="Glyco_hydro_43"/>
</dbReference>
<proteinExistence type="inferred from homology"/>
<gene>
    <name evidence="6" type="ORF">KBO27_29625</name>
</gene>
<keyword evidence="7" id="KW-1185">Reference proteome</keyword>
<dbReference type="Proteomes" id="UP000674084">
    <property type="component" value="Unassembled WGS sequence"/>
</dbReference>
<evidence type="ECO:0000256" key="1">
    <source>
        <dbReference type="ARBA" id="ARBA00009865"/>
    </source>
</evidence>
<organism evidence="6 7">
    <name type="scientific">Saccharopolyspora endophytica</name>
    <dbReference type="NCBI Taxonomy" id="543886"/>
    <lineage>
        <taxon>Bacteria</taxon>
        <taxon>Bacillati</taxon>
        <taxon>Actinomycetota</taxon>
        <taxon>Actinomycetes</taxon>
        <taxon>Pseudonocardiales</taxon>
        <taxon>Pseudonocardiaceae</taxon>
        <taxon>Saccharopolyspora</taxon>
    </lineage>
</organism>
<evidence type="ECO:0000313" key="7">
    <source>
        <dbReference type="Proteomes" id="UP000674084"/>
    </source>
</evidence>
<dbReference type="InterPro" id="IPR006311">
    <property type="entry name" value="TAT_signal"/>
</dbReference>
<comment type="caution">
    <text evidence="6">The sequence shown here is derived from an EMBL/GenBank/DDBJ whole genome shotgun (WGS) entry which is preliminary data.</text>
</comment>
<keyword evidence="4 5" id="KW-0326">Glycosidase</keyword>
<evidence type="ECO:0000256" key="4">
    <source>
        <dbReference type="ARBA" id="ARBA00023295"/>
    </source>
</evidence>
<dbReference type="CDD" id="cd18817">
    <property type="entry name" value="GH43f_LbAraf43-like"/>
    <property type="match status" value="1"/>
</dbReference>
<evidence type="ECO:0000313" key="6">
    <source>
        <dbReference type="EMBL" id="MBQ0928120.1"/>
    </source>
</evidence>
<sequence length="359" mass="40090">MPRRGAKSVRPGRIRRTVSKVRHRSALSRRTLLTGALATGALTMTGNTTAWSSPTHFDNPLALRRADPHIVRHSDGAYYFTATVPTYDSVVLRRSATLQGLATAEEHILWRRHDSGEMSRHIWAPELHHVDGRWYVYFAAGSSEDIQSIRMYVLENSHPDPLAGTWVERGRISTPWDTFALDATTFEHRGVRYLSWAQREPGVETNSNLYLAPMDDPWTLGDQPVRLSMPTHDWETRGFRVNEGPAALARHGKVFLTFSASATDSNYCLGLLTASADADLLDQASWEKNPEPVFATNTGTGQYGPGHNSFTATEDGADVLVYHARPYDAEVGDPNRHTRLQTFEWKHDGSPDFGVPVPD</sequence>